<keyword evidence="8 9" id="KW-0472">Membrane</keyword>
<feature type="transmembrane region" description="Helical" evidence="9">
    <location>
        <begin position="184"/>
        <end position="206"/>
    </location>
</feature>
<keyword evidence="5 9" id="KW-0812">Transmembrane</keyword>
<feature type="transmembrane region" description="Helical" evidence="9">
    <location>
        <begin position="89"/>
        <end position="113"/>
    </location>
</feature>
<feature type="transmembrane region" description="Helical" evidence="9">
    <location>
        <begin position="319"/>
        <end position="338"/>
    </location>
</feature>
<feature type="transmembrane region" description="Helical" evidence="9">
    <location>
        <begin position="381"/>
        <end position="403"/>
    </location>
</feature>
<dbReference type="GO" id="GO:1902600">
    <property type="term" value="P:proton transmembrane transport"/>
    <property type="evidence" value="ECO:0007669"/>
    <property type="project" value="InterPro"/>
</dbReference>
<reference evidence="11" key="1">
    <citation type="submission" date="2008-06" db="EMBL/GenBank/DDBJ databases">
        <title>Complete sequence of Chlorobium phaeobacteroides BS1.</title>
        <authorList>
            <consortium name="US DOE Joint Genome Institute"/>
            <person name="Lucas S."/>
            <person name="Copeland A."/>
            <person name="Lapidus A."/>
            <person name="Glavina del Rio T."/>
            <person name="Dalin E."/>
            <person name="Tice H."/>
            <person name="Bruce D."/>
            <person name="Goodwin L."/>
            <person name="Pitluck S."/>
            <person name="Schmutz J."/>
            <person name="Larimer F."/>
            <person name="Land M."/>
            <person name="Hauser L."/>
            <person name="Kyrpides N."/>
            <person name="Ovchinnikova G."/>
            <person name="Li T."/>
            <person name="Liu Z."/>
            <person name="Zhao F."/>
            <person name="Overmann J."/>
            <person name="Bryant D.A."/>
            <person name="Richardson P."/>
        </authorList>
    </citation>
    <scope>NUCLEOTIDE SEQUENCE [LARGE SCALE GENOMIC DNA]</scope>
    <source>
        <strain evidence="11">BS1</strain>
    </source>
</reference>
<keyword evidence="3" id="KW-0050">Antiport</keyword>
<dbReference type="OrthoDB" id="597874at2"/>
<feature type="domain" description="Cation/H+ exchanger transmembrane" evidence="10">
    <location>
        <begin position="18"/>
        <end position="394"/>
    </location>
</feature>
<feature type="transmembrane region" description="Helical" evidence="9">
    <location>
        <begin position="150"/>
        <end position="172"/>
    </location>
</feature>
<keyword evidence="2" id="KW-0813">Transport</keyword>
<feature type="transmembrane region" description="Helical" evidence="9">
    <location>
        <begin position="6"/>
        <end position="24"/>
    </location>
</feature>
<evidence type="ECO:0000256" key="3">
    <source>
        <dbReference type="ARBA" id="ARBA00022449"/>
    </source>
</evidence>
<evidence type="ECO:0000256" key="4">
    <source>
        <dbReference type="ARBA" id="ARBA00022475"/>
    </source>
</evidence>
<protein>
    <submittedName>
        <fullName evidence="11">Sodium/hydrogen exchanger</fullName>
    </submittedName>
</protein>
<dbReference type="Gene3D" id="1.20.1530.20">
    <property type="match status" value="1"/>
</dbReference>
<dbReference type="InterPro" id="IPR006153">
    <property type="entry name" value="Cation/H_exchanger_TM"/>
</dbReference>
<feature type="transmembrane region" description="Helical" evidence="9">
    <location>
        <begin position="57"/>
        <end position="77"/>
    </location>
</feature>
<evidence type="ECO:0000256" key="7">
    <source>
        <dbReference type="ARBA" id="ARBA00023065"/>
    </source>
</evidence>
<keyword evidence="7" id="KW-0406">Ion transport</keyword>
<sequence>MDVSLFAAIIGGIIVLGVVGDFLFSKTKIPTPIILMFAGIILGPATNILQSDILSGIAPYFGTFALILILFEGGLDLEFDLVIRQFSSALLLGFLSFILASAGITAFCLIGLQMDLSEALLYGFIFGGTSPAIILPLLSRLSIPKKLKTLLTLEAVISEVLTVISVILYINILEEPGHFQGVSIFNHILAILGTSILLAALSGLIWSRFMGYFSKQNLAYMLTLGFILLLYTLTDFLGGEGAITILAFGILLGNGKILAFKTQSVLAKMNSTINIDDFELDEVVKKINAELTFLVRTFFFVFIGLLFDFNFFTEEVLQMTAAIIAIFFISRFTSANLVRPLSPSIRSAHISSTLGIIPRGLATAVMAFIVLESGVTTSSELLPVVFSVILASNLLMAAFVYYYESRHKESAVEEDSRSIQ</sequence>
<dbReference type="Pfam" id="PF00999">
    <property type="entry name" value="Na_H_Exchanger"/>
    <property type="match status" value="1"/>
</dbReference>
<feature type="transmembrane region" description="Helical" evidence="9">
    <location>
        <begin position="350"/>
        <end position="369"/>
    </location>
</feature>
<proteinExistence type="predicted"/>
<evidence type="ECO:0000256" key="8">
    <source>
        <dbReference type="ARBA" id="ARBA00023136"/>
    </source>
</evidence>
<dbReference type="GO" id="GO:0015297">
    <property type="term" value="F:antiporter activity"/>
    <property type="evidence" value="ECO:0007669"/>
    <property type="project" value="UniProtKB-KW"/>
</dbReference>
<dbReference type="HOGENOM" id="CLU_047515_0_0_10"/>
<evidence type="ECO:0000256" key="5">
    <source>
        <dbReference type="ARBA" id="ARBA00022692"/>
    </source>
</evidence>
<evidence type="ECO:0000313" key="11">
    <source>
        <dbReference type="EMBL" id="ACE03840.1"/>
    </source>
</evidence>
<organism evidence="11">
    <name type="scientific">Chlorobium phaeobacteroides (strain BS1)</name>
    <dbReference type="NCBI Taxonomy" id="331678"/>
    <lineage>
        <taxon>Bacteria</taxon>
        <taxon>Pseudomonadati</taxon>
        <taxon>Chlorobiota</taxon>
        <taxon>Chlorobiia</taxon>
        <taxon>Chlorobiales</taxon>
        <taxon>Chlorobiaceae</taxon>
        <taxon>Chlorobium/Pelodictyon group</taxon>
        <taxon>Chlorobium</taxon>
    </lineage>
</organism>
<dbReference type="InterPro" id="IPR038770">
    <property type="entry name" value="Na+/solute_symporter_sf"/>
</dbReference>
<dbReference type="GO" id="GO:0005886">
    <property type="term" value="C:plasma membrane"/>
    <property type="evidence" value="ECO:0007669"/>
    <property type="project" value="UniProtKB-SubCell"/>
</dbReference>
<feature type="transmembrane region" description="Helical" evidence="9">
    <location>
        <begin position="243"/>
        <end position="260"/>
    </location>
</feature>
<dbReference type="KEGG" id="cpb:Cphamn1_0895"/>
<name>B3EPG2_CHLPB</name>
<feature type="transmembrane region" description="Helical" evidence="9">
    <location>
        <begin position="33"/>
        <end position="51"/>
    </location>
</feature>
<dbReference type="eggNOG" id="COG0025">
    <property type="taxonomic scope" value="Bacteria"/>
</dbReference>
<keyword evidence="4" id="KW-1003">Cell membrane</keyword>
<evidence type="ECO:0000256" key="9">
    <source>
        <dbReference type="SAM" id="Phobius"/>
    </source>
</evidence>
<feature type="transmembrane region" description="Helical" evidence="9">
    <location>
        <begin position="218"/>
        <end position="237"/>
    </location>
</feature>
<evidence type="ECO:0000256" key="6">
    <source>
        <dbReference type="ARBA" id="ARBA00022989"/>
    </source>
</evidence>
<gene>
    <name evidence="11" type="ordered locus">Cphamn1_0895</name>
</gene>
<dbReference type="EMBL" id="CP001101">
    <property type="protein sequence ID" value="ACE03840.1"/>
    <property type="molecule type" value="Genomic_DNA"/>
</dbReference>
<comment type="subcellular location">
    <subcellularLocation>
        <location evidence="1">Cell membrane</location>
        <topology evidence="1">Multi-pass membrane protein</topology>
    </subcellularLocation>
</comment>
<keyword evidence="6 9" id="KW-1133">Transmembrane helix</keyword>
<dbReference type="STRING" id="331678.Cphamn1_0895"/>
<evidence type="ECO:0000256" key="1">
    <source>
        <dbReference type="ARBA" id="ARBA00004651"/>
    </source>
</evidence>
<dbReference type="AlphaFoldDB" id="B3EPG2"/>
<feature type="transmembrane region" description="Helical" evidence="9">
    <location>
        <begin position="293"/>
        <end position="313"/>
    </location>
</feature>
<feature type="transmembrane region" description="Helical" evidence="9">
    <location>
        <begin position="119"/>
        <end position="138"/>
    </location>
</feature>
<evidence type="ECO:0000259" key="10">
    <source>
        <dbReference type="Pfam" id="PF00999"/>
    </source>
</evidence>
<accession>B3EPG2</accession>
<dbReference type="PANTHER" id="PTHR32507">
    <property type="entry name" value="NA(+)/H(+) ANTIPORTER 1"/>
    <property type="match status" value="1"/>
</dbReference>
<dbReference type="PANTHER" id="PTHR32507:SF0">
    <property type="entry name" value="NA(+)_H(+) ANTIPORTER 2-RELATED"/>
    <property type="match status" value="1"/>
</dbReference>
<evidence type="ECO:0000256" key="2">
    <source>
        <dbReference type="ARBA" id="ARBA00022448"/>
    </source>
</evidence>